<name>A0A1B0GB75_GLOMM</name>
<dbReference type="EMBL" id="CCAG010011559">
    <property type="status" value="NOT_ANNOTATED_CDS"/>
    <property type="molecule type" value="Genomic_DNA"/>
</dbReference>
<evidence type="ECO:0000313" key="11">
    <source>
        <dbReference type="Proteomes" id="UP000092444"/>
    </source>
</evidence>
<dbReference type="STRING" id="37546.A0A1B0GB75"/>
<evidence type="ECO:0000256" key="5">
    <source>
        <dbReference type="ARBA" id="ARBA00022989"/>
    </source>
</evidence>
<keyword evidence="3 8" id="KW-0813">Transport</keyword>
<dbReference type="GO" id="GO:0033179">
    <property type="term" value="C:proton-transporting V-type ATPase, V0 domain"/>
    <property type="evidence" value="ECO:0007669"/>
    <property type="project" value="InterPro"/>
</dbReference>
<comment type="function">
    <text evidence="8">Essential component of the vacuolar proton pump (V-ATPase), a multimeric enzyme that catalyzes the translocation of protons across the membranes. Required for assembly and activity of the V-ATPase.</text>
</comment>
<keyword evidence="5" id="KW-1133">Transmembrane helix</keyword>
<comment type="subcellular location">
    <subcellularLocation>
        <location evidence="1">Membrane</location>
        <topology evidence="1">Multi-pass membrane protein</topology>
    </subcellularLocation>
</comment>
<protein>
    <recommendedName>
        <fullName evidence="8">V-type proton ATPase subunit a</fullName>
    </recommendedName>
</protein>
<organism evidence="10 11">
    <name type="scientific">Glossina morsitans morsitans</name>
    <name type="common">Savannah tsetse fly</name>
    <dbReference type="NCBI Taxonomy" id="37546"/>
    <lineage>
        <taxon>Eukaryota</taxon>
        <taxon>Metazoa</taxon>
        <taxon>Ecdysozoa</taxon>
        <taxon>Arthropoda</taxon>
        <taxon>Hexapoda</taxon>
        <taxon>Insecta</taxon>
        <taxon>Pterygota</taxon>
        <taxon>Neoptera</taxon>
        <taxon>Endopterygota</taxon>
        <taxon>Diptera</taxon>
        <taxon>Brachycera</taxon>
        <taxon>Muscomorpha</taxon>
        <taxon>Hippoboscoidea</taxon>
        <taxon>Glossinidae</taxon>
        <taxon>Glossina</taxon>
    </lineage>
</organism>
<evidence type="ECO:0000256" key="9">
    <source>
        <dbReference type="SAM" id="MobiDB-lite"/>
    </source>
</evidence>
<dbReference type="GO" id="GO:0007035">
    <property type="term" value="P:vacuolar acidification"/>
    <property type="evidence" value="ECO:0007669"/>
    <property type="project" value="TreeGrafter"/>
</dbReference>
<keyword evidence="4" id="KW-0812">Transmembrane</keyword>
<evidence type="ECO:0000256" key="8">
    <source>
        <dbReference type="RuleBase" id="RU361189"/>
    </source>
</evidence>
<dbReference type="VEuPathDB" id="VectorBase:GMOY010559"/>
<comment type="similarity">
    <text evidence="2 8">Belongs to the V-ATPase 116 kDa subunit family.</text>
</comment>
<reference evidence="10" key="1">
    <citation type="submission" date="2020-05" db="UniProtKB">
        <authorList>
            <consortium name="EnsemblMetazoa"/>
        </authorList>
    </citation>
    <scope>IDENTIFICATION</scope>
    <source>
        <strain evidence="10">Yale</strain>
    </source>
</reference>
<proteinExistence type="inferred from homology"/>
<evidence type="ECO:0000256" key="2">
    <source>
        <dbReference type="ARBA" id="ARBA00009904"/>
    </source>
</evidence>
<evidence type="ECO:0000256" key="3">
    <source>
        <dbReference type="ARBA" id="ARBA00022448"/>
    </source>
</evidence>
<dbReference type="PANTHER" id="PTHR11629">
    <property type="entry name" value="VACUOLAR PROTON ATPASES"/>
    <property type="match status" value="1"/>
</dbReference>
<keyword evidence="11" id="KW-1185">Reference proteome</keyword>
<evidence type="ECO:0000256" key="1">
    <source>
        <dbReference type="ARBA" id="ARBA00004141"/>
    </source>
</evidence>
<dbReference type="GO" id="GO:0046961">
    <property type="term" value="F:proton-transporting ATPase activity, rotational mechanism"/>
    <property type="evidence" value="ECO:0007669"/>
    <property type="project" value="InterPro"/>
</dbReference>
<accession>A0A1B0GB75</accession>
<evidence type="ECO:0000256" key="4">
    <source>
        <dbReference type="ARBA" id="ARBA00022692"/>
    </source>
</evidence>
<evidence type="ECO:0000256" key="6">
    <source>
        <dbReference type="ARBA" id="ARBA00023065"/>
    </source>
</evidence>
<dbReference type="GO" id="GO:0016471">
    <property type="term" value="C:vacuolar proton-transporting V-type ATPase complex"/>
    <property type="evidence" value="ECO:0007669"/>
    <property type="project" value="TreeGrafter"/>
</dbReference>
<keyword evidence="7" id="KW-0472">Membrane</keyword>
<dbReference type="PhylomeDB" id="A0A1B0GB75"/>
<dbReference type="EnsemblMetazoa" id="GMOY010559-RA">
    <property type="protein sequence ID" value="GMOY010559-PA"/>
    <property type="gene ID" value="GMOY010559"/>
</dbReference>
<dbReference type="AlphaFoldDB" id="A0A1B0GB75"/>
<feature type="compositionally biased region" description="Polar residues" evidence="9">
    <location>
        <begin position="321"/>
        <end position="330"/>
    </location>
</feature>
<dbReference type="Pfam" id="PF01496">
    <property type="entry name" value="V_ATPase_I"/>
    <property type="match status" value="1"/>
</dbReference>
<evidence type="ECO:0000256" key="7">
    <source>
        <dbReference type="ARBA" id="ARBA00023136"/>
    </source>
</evidence>
<keyword evidence="8" id="KW-0375">Hydrogen ion transport</keyword>
<dbReference type="GO" id="GO:0005886">
    <property type="term" value="C:plasma membrane"/>
    <property type="evidence" value="ECO:0007669"/>
    <property type="project" value="TreeGrafter"/>
</dbReference>
<dbReference type="GO" id="GO:0051117">
    <property type="term" value="F:ATPase binding"/>
    <property type="evidence" value="ECO:0007669"/>
    <property type="project" value="TreeGrafter"/>
</dbReference>
<dbReference type="PANTHER" id="PTHR11629:SF63">
    <property type="entry name" value="V-TYPE PROTON ATPASE SUBUNIT A"/>
    <property type="match status" value="1"/>
</dbReference>
<evidence type="ECO:0000313" key="10">
    <source>
        <dbReference type="EnsemblMetazoa" id="GMOY010559-PA"/>
    </source>
</evidence>
<dbReference type="InterPro" id="IPR002490">
    <property type="entry name" value="V-ATPase_116kDa_su"/>
</dbReference>
<dbReference type="Proteomes" id="UP000092444">
    <property type="component" value="Unassembled WGS sequence"/>
</dbReference>
<keyword evidence="6 8" id="KW-0406">Ion transport</keyword>
<feature type="region of interest" description="Disordered" evidence="9">
    <location>
        <begin position="308"/>
        <end position="330"/>
    </location>
</feature>
<sequence>MERECQYLLNYNKNEIVNVRNSDVFLGDYHFLIYVDVRLFKFRSYRRFDAKDIKNLMLFYNNKQHGFASKFHGKIRNFECDLKNISRIMEPSKASPLQRSIDRNIHEMRDFSREQYKLNFFELQIPDEHDNPALFNINFKVLEISSSSYRISPLRMESTNSNHDFPTKMGSLFRSEEMALYQLFLQSEAAYACVSELWELGLVQFRDLNPDVNAFQRKFVNEVRRCDEMERKLRYLEKETKKDKIPMQDTRESPEAPQPREMIDLEVKPRLKNLKMNYAKQSRERDDCPMYFDDGQLMASKIATRSVGTSPLIPSKPDSLIQGSARPNSTSKVIVSDTVDLVDNKLLRTSRQVRVP</sequence>